<name>A0A5B7IKA4_PORTR</name>
<feature type="compositionally biased region" description="Low complexity" evidence="1">
    <location>
        <begin position="28"/>
        <end position="39"/>
    </location>
</feature>
<comment type="caution">
    <text evidence="3">The sequence shown here is derived from an EMBL/GenBank/DDBJ whole genome shotgun (WGS) entry which is preliminary data.</text>
</comment>
<evidence type="ECO:0008006" key="5">
    <source>
        <dbReference type="Google" id="ProtNLM"/>
    </source>
</evidence>
<reference evidence="3 4" key="1">
    <citation type="submission" date="2019-05" db="EMBL/GenBank/DDBJ databases">
        <title>Another draft genome of Portunus trituberculatus and its Hox gene families provides insights of decapod evolution.</title>
        <authorList>
            <person name="Jeong J.-H."/>
            <person name="Song I."/>
            <person name="Kim S."/>
            <person name="Choi T."/>
            <person name="Kim D."/>
            <person name="Ryu S."/>
            <person name="Kim W."/>
        </authorList>
    </citation>
    <scope>NUCLEOTIDE SEQUENCE [LARGE SCALE GENOMIC DNA]</scope>
    <source>
        <tissue evidence="3">Muscle</tissue>
    </source>
</reference>
<feature type="signal peptide" evidence="2">
    <location>
        <begin position="1"/>
        <end position="22"/>
    </location>
</feature>
<proteinExistence type="predicted"/>
<gene>
    <name evidence="3" type="ORF">E2C01_076899</name>
</gene>
<evidence type="ECO:0000313" key="3">
    <source>
        <dbReference type="EMBL" id="MPC82246.1"/>
    </source>
</evidence>
<evidence type="ECO:0000256" key="1">
    <source>
        <dbReference type="SAM" id="MobiDB-lite"/>
    </source>
</evidence>
<dbReference type="EMBL" id="VSRR010059216">
    <property type="protein sequence ID" value="MPC82246.1"/>
    <property type="molecule type" value="Genomic_DNA"/>
</dbReference>
<dbReference type="AlphaFoldDB" id="A0A5B7IKA4"/>
<sequence length="71" mass="8400">MFVYLCSYFYLYFFSLPCQVSQRGTPESGGSRRWSGWLSRPHHPHQTEGRRCVASRGYRSHGRSRKDSRSR</sequence>
<accession>A0A5B7IKA4</accession>
<organism evidence="3 4">
    <name type="scientific">Portunus trituberculatus</name>
    <name type="common">Swimming crab</name>
    <name type="synonym">Neptunus trituberculatus</name>
    <dbReference type="NCBI Taxonomy" id="210409"/>
    <lineage>
        <taxon>Eukaryota</taxon>
        <taxon>Metazoa</taxon>
        <taxon>Ecdysozoa</taxon>
        <taxon>Arthropoda</taxon>
        <taxon>Crustacea</taxon>
        <taxon>Multicrustacea</taxon>
        <taxon>Malacostraca</taxon>
        <taxon>Eumalacostraca</taxon>
        <taxon>Eucarida</taxon>
        <taxon>Decapoda</taxon>
        <taxon>Pleocyemata</taxon>
        <taxon>Brachyura</taxon>
        <taxon>Eubrachyura</taxon>
        <taxon>Portunoidea</taxon>
        <taxon>Portunidae</taxon>
        <taxon>Portuninae</taxon>
        <taxon>Portunus</taxon>
    </lineage>
</organism>
<evidence type="ECO:0000313" key="4">
    <source>
        <dbReference type="Proteomes" id="UP000324222"/>
    </source>
</evidence>
<keyword evidence="4" id="KW-1185">Reference proteome</keyword>
<evidence type="ECO:0000256" key="2">
    <source>
        <dbReference type="SAM" id="SignalP"/>
    </source>
</evidence>
<protein>
    <recommendedName>
        <fullName evidence="5">Secreted protein</fullName>
    </recommendedName>
</protein>
<feature type="region of interest" description="Disordered" evidence="1">
    <location>
        <begin position="21"/>
        <end position="71"/>
    </location>
</feature>
<keyword evidence="2" id="KW-0732">Signal</keyword>
<dbReference type="Proteomes" id="UP000324222">
    <property type="component" value="Unassembled WGS sequence"/>
</dbReference>
<feature type="chain" id="PRO_5022886479" description="Secreted protein" evidence="2">
    <location>
        <begin position="23"/>
        <end position="71"/>
    </location>
</feature>